<name>A0ABP8FYT9_9BACT</name>
<evidence type="ECO:0000256" key="4">
    <source>
        <dbReference type="SAM" id="Phobius"/>
    </source>
</evidence>
<feature type="transmembrane region" description="Helical" evidence="4">
    <location>
        <begin position="294"/>
        <end position="312"/>
    </location>
</feature>
<sequence length="379" mass="43729">MIPLDAYLTLPYLLLFLLGACVLVQLFYELYYFLPLALHKHQAPATPADLPPLSILVCAHNEVKNLEELLPLLLEQEYPQPWEIIIIDDRSWDGTGLLLKEYQQQYPQLRIVQAQETPSQMSPKKYGLFLGIKAAKHEHLLFTDADCRPVSNMWAQTMASGFLEKNDIVLGFSPYIRIYGFLNQLIRFETFLTAMQYLSFAKRGQAYMGVGRNLAYTKSTFFRNKGFASHIRSLGGDDDLFVQAAAKHSKVQIVIEEEAHTQSAPETRWRKWWRQKTRHMAAGKQYQKRDRFRIGLFVLANGLFYVISPILLAMQQQLLWVGLIIGVRYLGLLATYVPVARRLHNPVAWWLLPVLEMGYYLTYIGIGISVLTTKKVRWK</sequence>
<feature type="domain" description="Glycosyltransferase 2-like" evidence="5">
    <location>
        <begin position="54"/>
        <end position="205"/>
    </location>
</feature>
<dbReference type="PANTHER" id="PTHR43630">
    <property type="entry name" value="POLY-BETA-1,6-N-ACETYL-D-GLUCOSAMINE SYNTHASE"/>
    <property type="match status" value="1"/>
</dbReference>
<proteinExistence type="inferred from homology"/>
<feature type="transmembrane region" description="Helical" evidence="4">
    <location>
        <begin position="318"/>
        <end position="337"/>
    </location>
</feature>
<dbReference type="InterPro" id="IPR001173">
    <property type="entry name" value="Glyco_trans_2-like"/>
</dbReference>
<reference evidence="7" key="1">
    <citation type="journal article" date="2019" name="Int. J. Syst. Evol. Microbiol.">
        <title>The Global Catalogue of Microorganisms (GCM) 10K type strain sequencing project: providing services to taxonomists for standard genome sequencing and annotation.</title>
        <authorList>
            <consortium name="The Broad Institute Genomics Platform"/>
            <consortium name="The Broad Institute Genome Sequencing Center for Infectious Disease"/>
            <person name="Wu L."/>
            <person name="Ma J."/>
        </authorList>
    </citation>
    <scope>NUCLEOTIDE SEQUENCE [LARGE SCALE GENOMIC DNA]</scope>
    <source>
        <strain evidence="7">JCM 17917</strain>
    </source>
</reference>
<organism evidence="6 7">
    <name type="scientific">Nibribacter koreensis</name>
    <dbReference type="NCBI Taxonomy" id="1084519"/>
    <lineage>
        <taxon>Bacteria</taxon>
        <taxon>Pseudomonadati</taxon>
        <taxon>Bacteroidota</taxon>
        <taxon>Cytophagia</taxon>
        <taxon>Cytophagales</taxon>
        <taxon>Hymenobacteraceae</taxon>
        <taxon>Nibribacter</taxon>
    </lineage>
</organism>
<dbReference type="RefSeq" id="WP_345168791.1">
    <property type="nucleotide sequence ID" value="NZ_BAABGX010000003.1"/>
</dbReference>
<evidence type="ECO:0000313" key="7">
    <source>
        <dbReference type="Proteomes" id="UP001501844"/>
    </source>
</evidence>
<feature type="transmembrane region" description="Helical" evidence="4">
    <location>
        <begin position="12"/>
        <end position="34"/>
    </location>
</feature>
<keyword evidence="4" id="KW-1133">Transmembrane helix</keyword>
<keyword evidence="2" id="KW-0328">Glycosyltransferase</keyword>
<protein>
    <submittedName>
        <fullName evidence="6">Glycosyltransferase</fullName>
    </submittedName>
</protein>
<keyword evidence="3" id="KW-0808">Transferase</keyword>
<evidence type="ECO:0000256" key="1">
    <source>
        <dbReference type="ARBA" id="ARBA00006739"/>
    </source>
</evidence>
<gene>
    <name evidence="6" type="ORF">GCM10023183_33800</name>
</gene>
<dbReference type="Proteomes" id="UP001501844">
    <property type="component" value="Unassembled WGS sequence"/>
</dbReference>
<comment type="caution">
    <text evidence="6">The sequence shown here is derived from an EMBL/GenBank/DDBJ whole genome shotgun (WGS) entry which is preliminary data.</text>
</comment>
<keyword evidence="4" id="KW-0812">Transmembrane</keyword>
<dbReference type="EMBL" id="BAABGX010000003">
    <property type="protein sequence ID" value="GAA4313844.1"/>
    <property type="molecule type" value="Genomic_DNA"/>
</dbReference>
<accession>A0ABP8FYT9</accession>
<keyword evidence="7" id="KW-1185">Reference proteome</keyword>
<dbReference type="Pfam" id="PF00535">
    <property type="entry name" value="Glycos_transf_2"/>
    <property type="match status" value="1"/>
</dbReference>
<dbReference type="SUPFAM" id="SSF53448">
    <property type="entry name" value="Nucleotide-diphospho-sugar transferases"/>
    <property type="match status" value="1"/>
</dbReference>
<comment type="similarity">
    <text evidence="1">Belongs to the glycosyltransferase 2 family.</text>
</comment>
<dbReference type="Gene3D" id="3.90.550.10">
    <property type="entry name" value="Spore Coat Polysaccharide Biosynthesis Protein SpsA, Chain A"/>
    <property type="match status" value="1"/>
</dbReference>
<evidence type="ECO:0000256" key="2">
    <source>
        <dbReference type="ARBA" id="ARBA00022676"/>
    </source>
</evidence>
<dbReference type="PANTHER" id="PTHR43630:SF1">
    <property type="entry name" value="POLY-BETA-1,6-N-ACETYL-D-GLUCOSAMINE SYNTHASE"/>
    <property type="match status" value="1"/>
</dbReference>
<evidence type="ECO:0000259" key="5">
    <source>
        <dbReference type="Pfam" id="PF00535"/>
    </source>
</evidence>
<keyword evidence="4" id="KW-0472">Membrane</keyword>
<evidence type="ECO:0000256" key="3">
    <source>
        <dbReference type="ARBA" id="ARBA00022679"/>
    </source>
</evidence>
<evidence type="ECO:0000313" key="6">
    <source>
        <dbReference type="EMBL" id="GAA4313844.1"/>
    </source>
</evidence>
<dbReference type="InterPro" id="IPR029044">
    <property type="entry name" value="Nucleotide-diphossugar_trans"/>
</dbReference>
<feature type="transmembrane region" description="Helical" evidence="4">
    <location>
        <begin position="349"/>
        <end position="371"/>
    </location>
</feature>